<dbReference type="AlphaFoldDB" id="B6HIV4"/>
<keyword evidence="3" id="KW-1185">Reference proteome</keyword>
<feature type="region of interest" description="Disordered" evidence="1">
    <location>
        <begin position="132"/>
        <end position="162"/>
    </location>
</feature>
<feature type="compositionally biased region" description="Low complexity" evidence="1">
    <location>
        <begin position="272"/>
        <end position="284"/>
    </location>
</feature>
<name>B6HIV4_PENRW</name>
<proteinExistence type="predicted"/>
<dbReference type="EMBL" id="AM920436">
    <property type="protein sequence ID" value="CAP95076.1"/>
    <property type="molecule type" value="Genomic_DNA"/>
</dbReference>
<dbReference type="OMA" id="RIDWTIP"/>
<evidence type="ECO:0000256" key="1">
    <source>
        <dbReference type="SAM" id="MobiDB-lite"/>
    </source>
</evidence>
<evidence type="ECO:0000313" key="3">
    <source>
        <dbReference type="Proteomes" id="UP000000724"/>
    </source>
</evidence>
<protein>
    <submittedName>
        <fullName evidence="2">Uncharacterized protein</fullName>
    </submittedName>
</protein>
<dbReference type="HOGENOM" id="CLU_943659_0_0_1"/>
<accession>B6HIV4</accession>
<dbReference type="VEuPathDB" id="FungiDB:PCH_Pc21g01790"/>
<dbReference type="OrthoDB" id="4369748at2759"/>
<reference evidence="2 3" key="1">
    <citation type="journal article" date="2008" name="Nat. Biotechnol.">
        <title>Genome sequencing and analysis of the filamentous fungus Penicillium chrysogenum.</title>
        <authorList>
            <person name="van den Berg M.A."/>
            <person name="Albang R."/>
            <person name="Albermann K."/>
            <person name="Badger J.H."/>
            <person name="Daran J.-M."/>
            <person name="Driessen A.J.M."/>
            <person name="Garcia-Estrada C."/>
            <person name="Fedorova N.D."/>
            <person name="Harris D.M."/>
            <person name="Heijne W.H.M."/>
            <person name="Joardar V.S."/>
            <person name="Kiel J.A.K.W."/>
            <person name="Kovalchuk A."/>
            <person name="Martin J.F."/>
            <person name="Nierman W.C."/>
            <person name="Nijland J.G."/>
            <person name="Pronk J.T."/>
            <person name="Roubos J.A."/>
            <person name="van der Klei I.J."/>
            <person name="van Peij N.N.M.E."/>
            <person name="Veenhuis M."/>
            <person name="von Doehren H."/>
            <person name="Wagner C."/>
            <person name="Wortman J.R."/>
            <person name="Bovenberg R.A.L."/>
        </authorList>
    </citation>
    <scope>NUCLEOTIDE SEQUENCE [LARGE SCALE GENOMIC DNA]</scope>
    <source>
        <strain evidence="3">ATCC 28089 / DSM 1075 / NRRL 1951 / Wisconsin 54-1255</strain>
    </source>
</reference>
<feature type="region of interest" description="Disordered" evidence="1">
    <location>
        <begin position="272"/>
        <end position="295"/>
    </location>
</feature>
<evidence type="ECO:0000313" key="2">
    <source>
        <dbReference type="EMBL" id="CAP95076.1"/>
    </source>
</evidence>
<sequence>MQTQPVDILRAFTRSTSRCSGPTQSNVLDPGIEKEEAHGGDIARSGDFTAWQISLLIPCLEKPVTNQTSSTIFPSSAAPHQRANYPVSKPKMSVKPVSCQSIYLAFTASARRIQSTRKKLLNKRVPTGLDFNRLDGVKDPNISASTNQDKDHSSRSPPNACSEARFRIQEPSSRYSVRGTMRSPNPWIVTEWDARGRPPGPWFTPVRILRAVHITQVPPSPPLSRWRVGRIDWTIPPMQGIHRTCEHRFRTLAIISISLHWACNIADPLSNGDGPLLPPRGGDPAEFSRKRWTPG</sequence>
<dbReference type="Proteomes" id="UP000000724">
    <property type="component" value="Contig Pc00c21"/>
</dbReference>
<organism evidence="2 3">
    <name type="scientific">Penicillium rubens (strain ATCC 28089 / DSM 1075 / NRRL 1951 / Wisconsin 54-1255)</name>
    <name type="common">Penicillium chrysogenum</name>
    <dbReference type="NCBI Taxonomy" id="500485"/>
    <lineage>
        <taxon>Eukaryota</taxon>
        <taxon>Fungi</taxon>
        <taxon>Dikarya</taxon>
        <taxon>Ascomycota</taxon>
        <taxon>Pezizomycotina</taxon>
        <taxon>Eurotiomycetes</taxon>
        <taxon>Eurotiomycetidae</taxon>
        <taxon>Eurotiales</taxon>
        <taxon>Aspergillaceae</taxon>
        <taxon>Penicillium</taxon>
        <taxon>Penicillium chrysogenum species complex</taxon>
    </lineage>
</organism>
<gene>
    <name evidence="2" type="ORF">Pc21g01790</name>
    <name evidence="2" type="ORF">PCH_Pc21g01790</name>
</gene>